<dbReference type="Proteomes" id="UP000004259">
    <property type="component" value="Unassembled WGS sequence"/>
</dbReference>
<dbReference type="AlphaFoldDB" id="E9SHE1"/>
<dbReference type="STRING" id="246199.CUS_7669"/>
<protein>
    <submittedName>
        <fullName evidence="1">Uncharacterized protein</fullName>
    </submittedName>
</protein>
<dbReference type="EMBL" id="ADKM02000130">
    <property type="protein sequence ID" value="EGC01492.1"/>
    <property type="molecule type" value="Genomic_DNA"/>
</dbReference>
<gene>
    <name evidence="1" type="ORF">CUS_7669</name>
</gene>
<accession>E9SHE1</accession>
<keyword evidence="2" id="KW-1185">Reference proteome</keyword>
<proteinExistence type="predicted"/>
<organism evidence="1 2">
    <name type="scientific">Ruminococcus albus 8</name>
    <dbReference type="NCBI Taxonomy" id="246199"/>
    <lineage>
        <taxon>Bacteria</taxon>
        <taxon>Bacillati</taxon>
        <taxon>Bacillota</taxon>
        <taxon>Clostridia</taxon>
        <taxon>Eubacteriales</taxon>
        <taxon>Oscillospiraceae</taxon>
        <taxon>Ruminococcus</taxon>
    </lineage>
</organism>
<name>E9SHE1_RUMAL</name>
<evidence type="ECO:0000313" key="1">
    <source>
        <dbReference type="EMBL" id="EGC01492.1"/>
    </source>
</evidence>
<comment type="caution">
    <text evidence="1">The sequence shown here is derived from an EMBL/GenBank/DDBJ whole genome shotgun (WGS) entry which is preliminary data.</text>
</comment>
<reference evidence="1 2" key="1">
    <citation type="submission" date="2011-02" db="EMBL/GenBank/DDBJ databases">
        <authorList>
            <person name="Nelson K.E."/>
            <person name="Sutton G."/>
            <person name="Torralba M."/>
            <person name="Durkin S."/>
            <person name="Harkins D."/>
            <person name="Montgomery R."/>
            <person name="Ziemer C."/>
            <person name="Klaassens E."/>
            <person name="Ocuiv P."/>
            <person name="Morrison M."/>
        </authorList>
    </citation>
    <scope>NUCLEOTIDE SEQUENCE [LARGE SCALE GENOMIC DNA]</scope>
    <source>
        <strain evidence="1 2">8</strain>
    </source>
</reference>
<evidence type="ECO:0000313" key="2">
    <source>
        <dbReference type="Proteomes" id="UP000004259"/>
    </source>
</evidence>
<sequence>MHASYFHCVLAIWGWYFSSGWCRPSHPPTKHRALDMDNTPKHLTAA</sequence>